<name>A0A523QKL1_UNCAE</name>
<dbReference type="Proteomes" id="UP000320781">
    <property type="component" value="Unassembled WGS sequence"/>
</dbReference>
<dbReference type="Gene3D" id="1.10.1900.20">
    <property type="entry name" value="Ribosomal protein L20"/>
    <property type="match status" value="1"/>
</dbReference>
<keyword evidence="5 6" id="KW-0694">RNA-binding</keyword>
<accession>A0A523QKL1</accession>
<dbReference type="SUPFAM" id="SSF74731">
    <property type="entry name" value="Ribosomal protein L20"/>
    <property type="match status" value="1"/>
</dbReference>
<evidence type="ECO:0000256" key="3">
    <source>
        <dbReference type="ARBA" id="ARBA00023274"/>
    </source>
</evidence>
<keyword evidence="3 5" id="KW-0687">Ribonucleoprotein</keyword>
<dbReference type="NCBIfam" id="TIGR01032">
    <property type="entry name" value="rplT_bact"/>
    <property type="match status" value="1"/>
</dbReference>
<dbReference type="HAMAP" id="MF_00382">
    <property type="entry name" value="Ribosomal_bL20"/>
    <property type="match status" value="1"/>
</dbReference>
<evidence type="ECO:0000256" key="6">
    <source>
        <dbReference type="RuleBase" id="RU000560"/>
    </source>
</evidence>
<organism evidence="7 8">
    <name type="scientific">Aerophobetes bacterium</name>
    <dbReference type="NCBI Taxonomy" id="2030807"/>
    <lineage>
        <taxon>Bacteria</taxon>
        <taxon>Candidatus Aerophobota</taxon>
    </lineage>
</organism>
<dbReference type="PANTHER" id="PTHR10986">
    <property type="entry name" value="39S RIBOSOMAL PROTEIN L20"/>
    <property type="match status" value="1"/>
</dbReference>
<evidence type="ECO:0000256" key="4">
    <source>
        <dbReference type="ARBA" id="ARBA00035172"/>
    </source>
</evidence>
<comment type="similarity">
    <text evidence="1 5 6">Belongs to the bacterial ribosomal protein bL20 family.</text>
</comment>
<reference evidence="7 8" key="1">
    <citation type="submission" date="2019-03" db="EMBL/GenBank/DDBJ databases">
        <title>Metabolic potential of uncultured bacteria and archaea associated with petroleum seepage in deep-sea sediments.</title>
        <authorList>
            <person name="Dong X."/>
            <person name="Hubert C."/>
        </authorList>
    </citation>
    <scope>NUCLEOTIDE SEQUENCE [LARGE SCALE GENOMIC DNA]</scope>
    <source>
        <strain evidence="7">E44_bin92</strain>
    </source>
</reference>
<proteinExistence type="inferred from homology"/>
<comment type="function">
    <text evidence="5 6">Binds directly to 23S ribosomal RNA and is necessary for the in vitro assembly process of the 50S ribosomal subunit. It is not involved in the protein synthesizing functions of that subunit.</text>
</comment>
<sequence length="125" mass="14506">MTRVKRGVIHSKKRKKVLRQTKGYRGGRGTLYTLASEALKKALFSSYRDRRRKKRDFRRLWITRIRAATAKEGLSYSRFIQGIKKADVNINRKILSDLAVKEPGEFSKLVKLAKKELKEQACPRG</sequence>
<evidence type="ECO:0000313" key="8">
    <source>
        <dbReference type="Proteomes" id="UP000320781"/>
    </source>
</evidence>
<dbReference type="GO" id="GO:0019843">
    <property type="term" value="F:rRNA binding"/>
    <property type="evidence" value="ECO:0007669"/>
    <property type="project" value="UniProtKB-UniRule"/>
</dbReference>
<dbReference type="EMBL" id="SOKU01000116">
    <property type="protein sequence ID" value="TES86249.1"/>
    <property type="molecule type" value="Genomic_DNA"/>
</dbReference>
<dbReference type="CDD" id="cd07026">
    <property type="entry name" value="Ribosomal_L20"/>
    <property type="match status" value="1"/>
</dbReference>
<protein>
    <recommendedName>
        <fullName evidence="4 5">Large ribosomal subunit protein bL20</fullName>
    </recommendedName>
</protein>
<evidence type="ECO:0000313" key="7">
    <source>
        <dbReference type="EMBL" id="TES86249.1"/>
    </source>
</evidence>
<dbReference type="InterPro" id="IPR035566">
    <property type="entry name" value="Ribosomal_protein_bL20_C"/>
</dbReference>
<dbReference type="GO" id="GO:0003735">
    <property type="term" value="F:structural constituent of ribosome"/>
    <property type="evidence" value="ECO:0007669"/>
    <property type="project" value="InterPro"/>
</dbReference>
<dbReference type="GO" id="GO:0005840">
    <property type="term" value="C:ribosome"/>
    <property type="evidence" value="ECO:0007669"/>
    <property type="project" value="UniProtKB-KW"/>
</dbReference>
<evidence type="ECO:0000256" key="1">
    <source>
        <dbReference type="ARBA" id="ARBA00007698"/>
    </source>
</evidence>
<dbReference type="PRINTS" id="PR00062">
    <property type="entry name" value="RIBOSOMALL20"/>
</dbReference>
<dbReference type="InterPro" id="IPR005813">
    <property type="entry name" value="Ribosomal_bL20"/>
</dbReference>
<keyword evidence="5 6" id="KW-0699">rRNA-binding</keyword>
<dbReference type="AlphaFoldDB" id="A0A523QKL1"/>
<comment type="caution">
    <text evidence="7">The sequence shown here is derived from an EMBL/GenBank/DDBJ whole genome shotgun (WGS) entry which is preliminary data.</text>
</comment>
<dbReference type="GO" id="GO:0000027">
    <property type="term" value="P:ribosomal large subunit assembly"/>
    <property type="evidence" value="ECO:0007669"/>
    <property type="project" value="UniProtKB-UniRule"/>
</dbReference>
<dbReference type="FunFam" id="1.10.1900.20:FF:000001">
    <property type="entry name" value="50S ribosomal protein L20"/>
    <property type="match status" value="1"/>
</dbReference>
<dbReference type="GO" id="GO:0006412">
    <property type="term" value="P:translation"/>
    <property type="evidence" value="ECO:0007669"/>
    <property type="project" value="InterPro"/>
</dbReference>
<dbReference type="Gene3D" id="6.10.160.10">
    <property type="match status" value="1"/>
</dbReference>
<keyword evidence="2 5" id="KW-0689">Ribosomal protein</keyword>
<evidence type="ECO:0000256" key="5">
    <source>
        <dbReference type="HAMAP-Rule" id="MF_00382"/>
    </source>
</evidence>
<dbReference type="GO" id="GO:1990904">
    <property type="term" value="C:ribonucleoprotein complex"/>
    <property type="evidence" value="ECO:0007669"/>
    <property type="project" value="UniProtKB-KW"/>
</dbReference>
<gene>
    <name evidence="5 7" type="primary">rplT</name>
    <name evidence="7" type="ORF">E3J95_02460</name>
</gene>
<evidence type="ECO:0000256" key="2">
    <source>
        <dbReference type="ARBA" id="ARBA00022980"/>
    </source>
</evidence>
<dbReference type="Pfam" id="PF00453">
    <property type="entry name" value="Ribosomal_L20"/>
    <property type="match status" value="1"/>
</dbReference>